<protein>
    <submittedName>
        <fullName evidence="1">Uncharacterized protein</fullName>
    </submittedName>
</protein>
<evidence type="ECO:0000313" key="2">
    <source>
        <dbReference type="Proteomes" id="UP001054945"/>
    </source>
</evidence>
<keyword evidence="2" id="KW-1185">Reference proteome</keyword>
<name>A0AAV4XPB3_CAEEX</name>
<dbReference type="AlphaFoldDB" id="A0AAV4XPB3"/>
<proteinExistence type="predicted"/>
<dbReference type="EMBL" id="BPLR01018108">
    <property type="protein sequence ID" value="GIY96981.1"/>
    <property type="molecule type" value="Genomic_DNA"/>
</dbReference>
<dbReference type="Proteomes" id="UP001054945">
    <property type="component" value="Unassembled WGS sequence"/>
</dbReference>
<sequence>MRSAEITSSLNAIAYPLIRGPWGLVDISAPYVHESGLGKGVAAFLPTSYLPPERVNQVGNSLHADDFSLFCTFEEMVLISELQGSSARAGDGVSYRC</sequence>
<evidence type="ECO:0000313" key="1">
    <source>
        <dbReference type="EMBL" id="GIY96981.1"/>
    </source>
</evidence>
<organism evidence="1 2">
    <name type="scientific">Caerostris extrusa</name>
    <name type="common">Bark spider</name>
    <name type="synonym">Caerostris bankana</name>
    <dbReference type="NCBI Taxonomy" id="172846"/>
    <lineage>
        <taxon>Eukaryota</taxon>
        <taxon>Metazoa</taxon>
        <taxon>Ecdysozoa</taxon>
        <taxon>Arthropoda</taxon>
        <taxon>Chelicerata</taxon>
        <taxon>Arachnida</taxon>
        <taxon>Araneae</taxon>
        <taxon>Araneomorphae</taxon>
        <taxon>Entelegynae</taxon>
        <taxon>Araneoidea</taxon>
        <taxon>Araneidae</taxon>
        <taxon>Caerostris</taxon>
    </lineage>
</organism>
<comment type="caution">
    <text evidence="1">The sequence shown here is derived from an EMBL/GenBank/DDBJ whole genome shotgun (WGS) entry which is preliminary data.</text>
</comment>
<reference evidence="1 2" key="1">
    <citation type="submission" date="2021-06" db="EMBL/GenBank/DDBJ databases">
        <title>Caerostris extrusa draft genome.</title>
        <authorList>
            <person name="Kono N."/>
            <person name="Arakawa K."/>
        </authorList>
    </citation>
    <scope>NUCLEOTIDE SEQUENCE [LARGE SCALE GENOMIC DNA]</scope>
</reference>
<accession>A0AAV4XPB3</accession>
<gene>
    <name evidence="1" type="ORF">CEXT_348801</name>
</gene>